<dbReference type="InterPro" id="IPR014710">
    <property type="entry name" value="RmlC-like_jellyroll"/>
</dbReference>
<keyword evidence="3" id="KW-0804">Transcription</keyword>
<evidence type="ECO:0000256" key="1">
    <source>
        <dbReference type="ARBA" id="ARBA00023015"/>
    </source>
</evidence>
<dbReference type="Gene3D" id="1.10.10.60">
    <property type="entry name" value="Homeodomain-like"/>
    <property type="match status" value="1"/>
</dbReference>
<organism evidence="5 6">
    <name type="scientific">Candidatus Protoclostridium stercorigallinarum</name>
    <dbReference type="NCBI Taxonomy" id="2838741"/>
    <lineage>
        <taxon>Bacteria</taxon>
        <taxon>Bacillati</taxon>
        <taxon>Bacillota</taxon>
        <taxon>Clostridia</taxon>
        <taxon>Candidatus Protoclostridium</taxon>
    </lineage>
</organism>
<dbReference type="GO" id="GO:0003700">
    <property type="term" value="F:DNA-binding transcription factor activity"/>
    <property type="evidence" value="ECO:0007669"/>
    <property type="project" value="InterPro"/>
</dbReference>
<protein>
    <submittedName>
        <fullName evidence="5">AraC family transcriptional regulator</fullName>
    </submittedName>
</protein>
<evidence type="ECO:0000313" key="6">
    <source>
        <dbReference type="Proteomes" id="UP000823990"/>
    </source>
</evidence>
<comment type="caution">
    <text evidence="5">The sequence shown here is derived from an EMBL/GenBank/DDBJ whole genome shotgun (WGS) entry which is preliminary data.</text>
</comment>
<dbReference type="InterPro" id="IPR018060">
    <property type="entry name" value="HTH_AraC"/>
</dbReference>
<gene>
    <name evidence="5" type="ORF">H9892_04795</name>
</gene>
<sequence length="287" mass="32036">MAEIRADRSENVKYNSSEIRVYVKRGRLSSYPGFSETAHWHNDIELVYAYRGGMNFFVDGNVVELGEGSVIFVNSDRLHYGFSDGEDCDFLCVLIDPFTLCPERLTEKYILPVTDNRSCPYRIFSGESGGRIASLMESMHSAASCGNFVLDAMACAFSIWSVLYRDDELRMSSEGRGNAALSSLRGMLAFICANYGEKVSLNDIARAGNVCRSGAGDIFRKYLHTSPVDFLIHYRLERAHDMLLGTDMRVTDISAECGFPSVSRFISVFGKKFGMTPSEARKKSART</sequence>
<dbReference type="EMBL" id="DXHS01000076">
    <property type="protein sequence ID" value="HIW02638.1"/>
    <property type="molecule type" value="Genomic_DNA"/>
</dbReference>
<evidence type="ECO:0000256" key="2">
    <source>
        <dbReference type="ARBA" id="ARBA00023125"/>
    </source>
</evidence>
<dbReference type="InterPro" id="IPR020449">
    <property type="entry name" value="Tscrpt_reg_AraC-type_HTH"/>
</dbReference>
<dbReference type="PROSITE" id="PS01124">
    <property type="entry name" value="HTH_ARAC_FAMILY_2"/>
    <property type="match status" value="1"/>
</dbReference>
<feature type="domain" description="HTH araC/xylS-type" evidence="4">
    <location>
        <begin position="185"/>
        <end position="283"/>
    </location>
</feature>
<dbReference type="SUPFAM" id="SSF51215">
    <property type="entry name" value="Regulatory protein AraC"/>
    <property type="match status" value="1"/>
</dbReference>
<dbReference type="Proteomes" id="UP000823990">
    <property type="component" value="Unassembled WGS sequence"/>
</dbReference>
<dbReference type="InterPro" id="IPR037923">
    <property type="entry name" value="HTH-like"/>
</dbReference>
<dbReference type="SMART" id="SM00342">
    <property type="entry name" value="HTH_ARAC"/>
    <property type="match status" value="1"/>
</dbReference>
<dbReference type="PANTHER" id="PTHR43280:SF28">
    <property type="entry name" value="HTH-TYPE TRANSCRIPTIONAL ACTIVATOR RHAS"/>
    <property type="match status" value="1"/>
</dbReference>
<evidence type="ECO:0000256" key="3">
    <source>
        <dbReference type="ARBA" id="ARBA00023163"/>
    </source>
</evidence>
<evidence type="ECO:0000259" key="4">
    <source>
        <dbReference type="PROSITE" id="PS01124"/>
    </source>
</evidence>
<dbReference type="InterPro" id="IPR018062">
    <property type="entry name" value="HTH_AraC-typ_CS"/>
</dbReference>
<dbReference type="PRINTS" id="PR00032">
    <property type="entry name" value="HTHARAC"/>
</dbReference>
<reference evidence="5" key="2">
    <citation type="submission" date="2021-04" db="EMBL/GenBank/DDBJ databases">
        <authorList>
            <person name="Gilroy R."/>
        </authorList>
    </citation>
    <scope>NUCLEOTIDE SEQUENCE</scope>
    <source>
        <strain evidence="5">12435</strain>
    </source>
</reference>
<dbReference type="CDD" id="cd02208">
    <property type="entry name" value="cupin_RmlC-like"/>
    <property type="match status" value="1"/>
</dbReference>
<dbReference type="Gene3D" id="2.60.120.10">
    <property type="entry name" value="Jelly Rolls"/>
    <property type="match status" value="1"/>
</dbReference>
<dbReference type="GO" id="GO:0043565">
    <property type="term" value="F:sequence-specific DNA binding"/>
    <property type="evidence" value="ECO:0007669"/>
    <property type="project" value="InterPro"/>
</dbReference>
<dbReference type="Pfam" id="PF02311">
    <property type="entry name" value="AraC_binding"/>
    <property type="match status" value="1"/>
</dbReference>
<keyword evidence="1" id="KW-0805">Transcription regulation</keyword>
<proteinExistence type="predicted"/>
<dbReference type="Pfam" id="PF12833">
    <property type="entry name" value="HTH_18"/>
    <property type="match status" value="1"/>
</dbReference>
<reference evidence="5" key="1">
    <citation type="journal article" date="2021" name="PeerJ">
        <title>Extensive microbial diversity within the chicken gut microbiome revealed by metagenomics and culture.</title>
        <authorList>
            <person name="Gilroy R."/>
            <person name="Ravi A."/>
            <person name="Getino M."/>
            <person name="Pursley I."/>
            <person name="Horton D.L."/>
            <person name="Alikhan N.F."/>
            <person name="Baker D."/>
            <person name="Gharbi K."/>
            <person name="Hall N."/>
            <person name="Watson M."/>
            <person name="Adriaenssens E.M."/>
            <person name="Foster-Nyarko E."/>
            <person name="Jarju S."/>
            <person name="Secka A."/>
            <person name="Antonio M."/>
            <person name="Oren A."/>
            <person name="Chaudhuri R.R."/>
            <person name="La Ragione R."/>
            <person name="Hildebrand F."/>
            <person name="Pallen M.J."/>
        </authorList>
    </citation>
    <scope>NUCLEOTIDE SEQUENCE</scope>
    <source>
        <strain evidence="5">12435</strain>
    </source>
</reference>
<name>A0A9D1Q1U2_9FIRM</name>
<dbReference type="PANTHER" id="PTHR43280">
    <property type="entry name" value="ARAC-FAMILY TRANSCRIPTIONAL REGULATOR"/>
    <property type="match status" value="1"/>
</dbReference>
<dbReference type="InterPro" id="IPR009057">
    <property type="entry name" value="Homeodomain-like_sf"/>
</dbReference>
<accession>A0A9D1Q1U2</accession>
<dbReference type="InterPro" id="IPR003313">
    <property type="entry name" value="AraC-bd"/>
</dbReference>
<evidence type="ECO:0000313" key="5">
    <source>
        <dbReference type="EMBL" id="HIW02638.1"/>
    </source>
</evidence>
<dbReference type="PROSITE" id="PS00041">
    <property type="entry name" value="HTH_ARAC_FAMILY_1"/>
    <property type="match status" value="1"/>
</dbReference>
<dbReference type="SUPFAM" id="SSF46689">
    <property type="entry name" value="Homeodomain-like"/>
    <property type="match status" value="1"/>
</dbReference>
<dbReference type="AlphaFoldDB" id="A0A9D1Q1U2"/>
<keyword evidence="2" id="KW-0238">DNA-binding</keyword>